<proteinExistence type="predicted"/>
<dbReference type="Proteomes" id="UP001172457">
    <property type="component" value="Chromosome 7"/>
</dbReference>
<keyword evidence="2" id="KW-0472">Membrane</keyword>
<feature type="region of interest" description="Disordered" evidence="1">
    <location>
        <begin position="54"/>
        <end position="147"/>
    </location>
</feature>
<keyword evidence="2" id="KW-0812">Transmembrane</keyword>
<sequence length="180" mass="20052">MVVVVVWFGYGGGGGLVWWLWWFTGGGGVVSGGLPATPVIMYLMAGRSLRSRVIPEPEVPPPPTHTTAVRGRASGRGKGRGKGRARKAATVANVGARRQTRGNRRVQSEGPPVEPEPSQQEIENIEDNRKPKVKPFHQPVEKWKKHRRVGWVRKKGVDRRSGHGGYSRDETRYIRLVENF</sequence>
<name>A0AA38SRI1_9ASTR</name>
<keyword evidence="2" id="KW-1133">Transmembrane helix</keyword>
<protein>
    <submittedName>
        <fullName evidence="3">Uncharacterized protein</fullName>
    </submittedName>
</protein>
<keyword evidence="4" id="KW-1185">Reference proteome</keyword>
<evidence type="ECO:0000256" key="2">
    <source>
        <dbReference type="SAM" id="Phobius"/>
    </source>
</evidence>
<reference evidence="3" key="1">
    <citation type="submission" date="2023-03" db="EMBL/GenBank/DDBJ databases">
        <title>Chromosome-scale reference genome and RAD-based genetic map of yellow starthistle (Centaurea solstitialis) reveal putative structural variation and QTLs associated with invader traits.</title>
        <authorList>
            <person name="Reatini B."/>
            <person name="Cang F.A."/>
            <person name="Jiang Q."/>
            <person name="Mckibben M.T.W."/>
            <person name="Barker M.S."/>
            <person name="Rieseberg L.H."/>
            <person name="Dlugosch K.M."/>
        </authorList>
    </citation>
    <scope>NUCLEOTIDE SEQUENCE</scope>
    <source>
        <strain evidence="3">CAN-66</strain>
        <tissue evidence="3">Leaf</tissue>
    </source>
</reference>
<evidence type="ECO:0000313" key="4">
    <source>
        <dbReference type="Proteomes" id="UP001172457"/>
    </source>
</evidence>
<evidence type="ECO:0000313" key="3">
    <source>
        <dbReference type="EMBL" id="KAJ9541015.1"/>
    </source>
</evidence>
<accession>A0AA38SRI1</accession>
<dbReference type="EMBL" id="JARYMX010000007">
    <property type="protein sequence ID" value="KAJ9541015.1"/>
    <property type="molecule type" value="Genomic_DNA"/>
</dbReference>
<organism evidence="3 4">
    <name type="scientific">Centaurea solstitialis</name>
    <name type="common">yellow star-thistle</name>
    <dbReference type="NCBI Taxonomy" id="347529"/>
    <lineage>
        <taxon>Eukaryota</taxon>
        <taxon>Viridiplantae</taxon>
        <taxon>Streptophyta</taxon>
        <taxon>Embryophyta</taxon>
        <taxon>Tracheophyta</taxon>
        <taxon>Spermatophyta</taxon>
        <taxon>Magnoliopsida</taxon>
        <taxon>eudicotyledons</taxon>
        <taxon>Gunneridae</taxon>
        <taxon>Pentapetalae</taxon>
        <taxon>asterids</taxon>
        <taxon>campanulids</taxon>
        <taxon>Asterales</taxon>
        <taxon>Asteraceae</taxon>
        <taxon>Carduoideae</taxon>
        <taxon>Cardueae</taxon>
        <taxon>Centaureinae</taxon>
        <taxon>Centaurea</taxon>
    </lineage>
</organism>
<gene>
    <name evidence="3" type="ORF">OSB04_027521</name>
</gene>
<feature type="compositionally biased region" description="Basic residues" evidence="1">
    <location>
        <begin position="73"/>
        <end position="87"/>
    </location>
</feature>
<comment type="caution">
    <text evidence="3">The sequence shown here is derived from an EMBL/GenBank/DDBJ whole genome shotgun (WGS) entry which is preliminary data.</text>
</comment>
<feature type="transmembrane region" description="Helical" evidence="2">
    <location>
        <begin position="20"/>
        <end position="43"/>
    </location>
</feature>
<dbReference type="AlphaFoldDB" id="A0AA38SRI1"/>
<evidence type="ECO:0000256" key="1">
    <source>
        <dbReference type="SAM" id="MobiDB-lite"/>
    </source>
</evidence>